<keyword evidence="2 7" id="KW-0677">Repeat</keyword>
<dbReference type="InterPro" id="IPR000297">
    <property type="entry name" value="PPIase_PpiC"/>
</dbReference>
<accession>A0A077NEM9</accession>
<feature type="signal peptide" evidence="7">
    <location>
        <begin position="1"/>
        <end position="21"/>
    </location>
</feature>
<dbReference type="Pfam" id="PF13616">
    <property type="entry name" value="Rotamase_3"/>
    <property type="match status" value="1"/>
</dbReference>
<dbReference type="PROSITE" id="PS50198">
    <property type="entry name" value="PPIC_PPIASE_2"/>
    <property type="match status" value="2"/>
</dbReference>
<keyword evidence="1 7" id="KW-0732">Signal</keyword>
<keyword evidence="5 7" id="KW-0143">Chaperone</keyword>
<proteinExistence type="inferred from homology"/>
<comment type="domain">
    <text evidence="7">The PPIase activity resides only in the second parvulin domain. The N-terminal region and the C-terminal tail are necessary and sufficient for the chaperone activity of SurA. The PPIase activity is dispensable for SurA to function as a chaperone. The N-terminal region and the C-terminal tail are also required for porin recognition.</text>
</comment>
<dbReference type="GO" id="GO:0003755">
    <property type="term" value="F:peptidyl-prolyl cis-trans isomerase activity"/>
    <property type="evidence" value="ECO:0007669"/>
    <property type="project" value="UniProtKB-UniRule"/>
</dbReference>
<dbReference type="Gene3D" id="1.10.4030.10">
    <property type="entry name" value="Porin chaperone SurA, peptide-binding domain"/>
    <property type="match status" value="2"/>
</dbReference>
<evidence type="ECO:0000256" key="7">
    <source>
        <dbReference type="HAMAP-Rule" id="MF_01183"/>
    </source>
</evidence>
<evidence type="ECO:0000256" key="1">
    <source>
        <dbReference type="ARBA" id="ARBA00022729"/>
    </source>
</evidence>
<evidence type="ECO:0000256" key="6">
    <source>
        <dbReference type="ARBA" id="ARBA00023235"/>
    </source>
</evidence>
<dbReference type="InterPro" id="IPR050280">
    <property type="entry name" value="OMP_Chaperone_SurA"/>
</dbReference>
<dbReference type="InterPro" id="IPR023034">
    <property type="entry name" value="PPIase_SurA"/>
</dbReference>
<dbReference type="GO" id="GO:0043165">
    <property type="term" value="P:Gram-negative-bacterium-type cell outer membrane assembly"/>
    <property type="evidence" value="ECO:0007669"/>
    <property type="project" value="InterPro"/>
</dbReference>
<protein>
    <recommendedName>
        <fullName evidence="7">Chaperone SurA</fullName>
    </recommendedName>
    <alternativeName>
        <fullName evidence="7">Peptidyl-prolyl cis-trans isomerase SurA</fullName>
        <shortName evidence="7">PPIase SurA</shortName>
        <ecNumber evidence="7">5.2.1.8</ecNumber>
    </alternativeName>
    <alternativeName>
        <fullName evidence="7">Rotamase SurA</fullName>
    </alternativeName>
</protein>
<evidence type="ECO:0000259" key="8">
    <source>
        <dbReference type="PROSITE" id="PS50198"/>
    </source>
</evidence>
<feature type="chain" id="PRO_5008981603" description="Chaperone SurA" evidence="7">
    <location>
        <begin position="22"/>
        <end position="435"/>
    </location>
</feature>
<evidence type="ECO:0000256" key="4">
    <source>
        <dbReference type="ARBA" id="ARBA00023110"/>
    </source>
</evidence>
<dbReference type="Gene3D" id="3.10.50.40">
    <property type="match status" value="2"/>
</dbReference>
<dbReference type="PANTHER" id="PTHR47637:SF1">
    <property type="entry name" value="CHAPERONE SURA"/>
    <property type="match status" value="1"/>
</dbReference>
<dbReference type="AlphaFoldDB" id="A0A077NEM9"/>
<sequence length="435" mass="48466" precursor="true">MKNWRALILGLMFSVNTVAMAAPQELNRVAAVVNNGVVLESDVDEQLQSVKLSAKHAGQQIPDEKALRHQILERLIMDDIILQMAKQMQITIPDQVLDSTISNIAAQNHMGLDELKKNLTAEGLNFNTYRNQIRKEMVIAEVRNNEIRHRVTILPQEVEALAKNLSSENNQNTELNVSNILIPLRENPSQAQVEKATAIINKILSELKNGADFGKLAITYSGDTQALKGGNMGWRKLQELPSLFTEQLQSAHKGQIIGPIRSGVGFHILKINDIRGSNMPPVAATEVNARHILLKTSPIMTDDQARSTLMKLREEILSGKTTFNAAAEKHSEDPGTAMRGGELGWNVPSTYAPAFRDALVKLKKDELSQPVHSTFGWHLIQLIDTRKVDRTDSAQKDNAYRLLLNRKLGEETQNWMQDLRASAYVKILDGSDAQQ</sequence>
<dbReference type="EMBL" id="CBSW010000153">
    <property type="protein sequence ID" value="CDG96863.1"/>
    <property type="molecule type" value="Genomic_DNA"/>
</dbReference>
<keyword evidence="6 7" id="KW-0413">Isomerase</keyword>
<comment type="caution">
    <text evidence="9">The sequence shown here is derived from an EMBL/GenBank/DDBJ whole genome shotgun (WGS) entry which is preliminary data.</text>
</comment>
<dbReference type="GO" id="GO:0006457">
    <property type="term" value="P:protein folding"/>
    <property type="evidence" value="ECO:0007669"/>
    <property type="project" value="UniProtKB-UniRule"/>
</dbReference>
<comment type="subcellular location">
    <subcellularLocation>
        <location evidence="7">Periplasm</location>
    </subcellularLocation>
    <text evidence="7">Is capable of associating with the outer membrane.</text>
</comment>
<evidence type="ECO:0000256" key="3">
    <source>
        <dbReference type="ARBA" id="ARBA00022764"/>
    </source>
</evidence>
<dbReference type="GO" id="GO:0051082">
    <property type="term" value="F:unfolded protein binding"/>
    <property type="evidence" value="ECO:0007669"/>
    <property type="project" value="UniProtKB-UniRule"/>
</dbReference>
<dbReference type="RefSeq" id="WP_038217248.1">
    <property type="nucleotide sequence ID" value="NZ_CAWLWN010000202.1"/>
</dbReference>
<dbReference type="InterPro" id="IPR015391">
    <property type="entry name" value="SurA_N"/>
</dbReference>
<evidence type="ECO:0000256" key="2">
    <source>
        <dbReference type="ARBA" id="ARBA00022737"/>
    </source>
</evidence>
<dbReference type="HAMAP" id="MF_01183">
    <property type="entry name" value="Chaperone_SurA"/>
    <property type="match status" value="1"/>
</dbReference>
<evidence type="ECO:0000313" key="9">
    <source>
        <dbReference type="EMBL" id="CDG96863.1"/>
    </source>
</evidence>
<feature type="domain" description="PpiC" evidence="8">
    <location>
        <begin position="172"/>
        <end position="273"/>
    </location>
</feature>
<dbReference type="SUPFAM" id="SSF109998">
    <property type="entry name" value="Triger factor/SurA peptide-binding domain-like"/>
    <property type="match status" value="1"/>
</dbReference>
<feature type="domain" description="PpiC" evidence="8">
    <location>
        <begin position="284"/>
        <end position="384"/>
    </location>
</feature>
<keyword evidence="3 7" id="KW-0574">Periplasm</keyword>
<dbReference type="GO" id="GO:0030288">
    <property type="term" value="C:outer membrane-bounded periplasmic space"/>
    <property type="evidence" value="ECO:0007669"/>
    <property type="project" value="InterPro"/>
</dbReference>
<gene>
    <name evidence="7 9" type="primary">surA</name>
    <name evidence="9" type="ORF">XBP1_2360008</name>
</gene>
<keyword evidence="4 7" id="KW-0697">Rotamase</keyword>
<reference evidence="9" key="1">
    <citation type="submission" date="2013-07" db="EMBL/GenBank/DDBJ databases">
        <title>Sub-species coevolution in mutualistic symbiosis.</title>
        <authorList>
            <person name="Murfin K."/>
            <person name="Klassen J."/>
            <person name="Lee M."/>
            <person name="Forst S."/>
            <person name="Stock P."/>
            <person name="Goodrich-Blair H."/>
        </authorList>
    </citation>
    <scope>NUCLEOTIDE SEQUENCE [LARGE SCALE GENOMIC DNA]</scope>
    <source>
        <strain evidence="9">Puntauvense</strain>
    </source>
</reference>
<comment type="catalytic activity">
    <reaction evidence="7">
        <text>[protein]-peptidylproline (omega=180) = [protein]-peptidylproline (omega=0)</text>
        <dbReference type="Rhea" id="RHEA:16237"/>
        <dbReference type="Rhea" id="RHEA-COMP:10747"/>
        <dbReference type="Rhea" id="RHEA-COMP:10748"/>
        <dbReference type="ChEBI" id="CHEBI:83833"/>
        <dbReference type="ChEBI" id="CHEBI:83834"/>
        <dbReference type="EC" id="5.2.1.8"/>
    </reaction>
</comment>
<dbReference type="SUPFAM" id="SSF54534">
    <property type="entry name" value="FKBP-like"/>
    <property type="match status" value="2"/>
</dbReference>
<dbReference type="InterPro" id="IPR046357">
    <property type="entry name" value="PPIase_dom_sf"/>
</dbReference>
<dbReference type="PANTHER" id="PTHR47637">
    <property type="entry name" value="CHAPERONE SURA"/>
    <property type="match status" value="1"/>
</dbReference>
<organism evidence="9">
    <name type="scientific">Xenorhabdus bovienii str. puntauvense</name>
    <dbReference type="NCBI Taxonomy" id="1398201"/>
    <lineage>
        <taxon>Bacteria</taxon>
        <taxon>Pseudomonadati</taxon>
        <taxon>Pseudomonadota</taxon>
        <taxon>Gammaproteobacteria</taxon>
        <taxon>Enterobacterales</taxon>
        <taxon>Morganellaceae</taxon>
        <taxon>Xenorhabdus</taxon>
    </lineage>
</organism>
<dbReference type="EC" id="5.2.1.8" evidence="7"/>
<dbReference type="HOGENOM" id="CLU_034646_11_0_6"/>
<dbReference type="Proteomes" id="UP000028511">
    <property type="component" value="Unassembled WGS sequence"/>
</dbReference>
<dbReference type="InterPro" id="IPR027304">
    <property type="entry name" value="Trigger_fact/SurA_dom_sf"/>
</dbReference>
<dbReference type="NCBIfam" id="NF008038">
    <property type="entry name" value="PRK10770.1"/>
    <property type="match status" value="1"/>
</dbReference>
<name>A0A077NEM9_XENBV</name>
<dbReference type="Pfam" id="PF09312">
    <property type="entry name" value="SurA_N"/>
    <property type="match status" value="1"/>
</dbReference>
<dbReference type="GO" id="GO:0042277">
    <property type="term" value="F:peptide binding"/>
    <property type="evidence" value="ECO:0007669"/>
    <property type="project" value="InterPro"/>
</dbReference>
<dbReference type="GO" id="GO:0050821">
    <property type="term" value="P:protein stabilization"/>
    <property type="evidence" value="ECO:0007669"/>
    <property type="project" value="InterPro"/>
</dbReference>
<evidence type="ECO:0000256" key="5">
    <source>
        <dbReference type="ARBA" id="ARBA00023186"/>
    </source>
</evidence>
<dbReference type="Pfam" id="PF00639">
    <property type="entry name" value="Rotamase"/>
    <property type="match status" value="1"/>
</dbReference>
<comment type="function">
    <text evidence="7">Chaperone involved in the correct folding and assembly of outer membrane proteins. Recognizes specific patterns of aromatic residues and the orientation of their side chains, which are found more frequently in integral outer membrane proteins. May act in both early periplasmic and late outer membrane-associated steps of protein maturation.</text>
</comment>